<comment type="caution">
    <text evidence="14">The sequence shown here is derived from an EMBL/GenBank/DDBJ whole genome shotgun (WGS) entry which is preliminary data.</text>
</comment>
<dbReference type="PANTHER" id="PTHR42724">
    <property type="entry name" value="TETRAACYLDISACCHARIDE 4'-KINASE"/>
    <property type="match status" value="1"/>
</dbReference>
<proteinExistence type="inferred from homology"/>
<evidence type="ECO:0000256" key="13">
    <source>
        <dbReference type="HAMAP-Rule" id="MF_00409"/>
    </source>
</evidence>
<keyword evidence="15" id="KW-1185">Reference proteome</keyword>
<dbReference type="InterPro" id="IPR027417">
    <property type="entry name" value="P-loop_NTPase"/>
</dbReference>
<keyword evidence="8 13" id="KW-0547">Nucleotide-binding</keyword>
<evidence type="ECO:0000256" key="12">
    <source>
        <dbReference type="ARBA" id="ARBA00029757"/>
    </source>
</evidence>
<dbReference type="PANTHER" id="PTHR42724:SF1">
    <property type="entry name" value="TETRAACYLDISACCHARIDE 4'-KINASE, MITOCHONDRIAL-RELATED"/>
    <property type="match status" value="1"/>
</dbReference>
<reference evidence="14 15" key="1">
    <citation type="submission" date="2017-06" db="EMBL/GenBank/DDBJ databases">
        <title>Raineya orbicola gen. nov., sp. nov. a slightly thermophilic bacterium of the phylum Bacteroidetes and the description of Raineyaceae fam. nov.</title>
        <authorList>
            <person name="Albuquerque L."/>
            <person name="Polonia A.R.M."/>
            <person name="Barroso C."/>
            <person name="Froufe H.J.C."/>
            <person name="Lage O."/>
            <person name="Lobo-Da-Cunha A."/>
            <person name="Egas C."/>
            <person name="Da Costa M.S."/>
        </authorList>
    </citation>
    <scope>NUCLEOTIDE SEQUENCE [LARGE SCALE GENOMIC DNA]</scope>
    <source>
        <strain evidence="14 15">SPSPC-11</strain>
    </source>
</reference>
<evidence type="ECO:0000256" key="3">
    <source>
        <dbReference type="ARBA" id="ARBA00012071"/>
    </source>
</evidence>
<dbReference type="SUPFAM" id="SSF52540">
    <property type="entry name" value="P-loop containing nucleoside triphosphate hydrolases"/>
    <property type="match status" value="1"/>
</dbReference>
<evidence type="ECO:0000256" key="9">
    <source>
        <dbReference type="ARBA" id="ARBA00022777"/>
    </source>
</evidence>
<dbReference type="GO" id="GO:0005524">
    <property type="term" value="F:ATP binding"/>
    <property type="evidence" value="ECO:0007669"/>
    <property type="project" value="UniProtKB-UniRule"/>
</dbReference>
<evidence type="ECO:0000313" key="15">
    <source>
        <dbReference type="Proteomes" id="UP000233387"/>
    </source>
</evidence>
<evidence type="ECO:0000256" key="10">
    <source>
        <dbReference type="ARBA" id="ARBA00022840"/>
    </source>
</evidence>
<evidence type="ECO:0000256" key="1">
    <source>
        <dbReference type="ARBA" id="ARBA00002274"/>
    </source>
</evidence>
<evidence type="ECO:0000256" key="5">
    <source>
        <dbReference type="ARBA" id="ARBA00022516"/>
    </source>
</evidence>
<dbReference type="GO" id="GO:0009029">
    <property type="term" value="F:lipid-A 4'-kinase activity"/>
    <property type="evidence" value="ECO:0007669"/>
    <property type="project" value="UniProtKB-UniRule"/>
</dbReference>
<dbReference type="UniPathway" id="UPA00359">
    <property type="reaction ID" value="UER00482"/>
</dbReference>
<dbReference type="HAMAP" id="MF_00409">
    <property type="entry name" value="LpxK"/>
    <property type="match status" value="1"/>
</dbReference>
<evidence type="ECO:0000313" key="14">
    <source>
        <dbReference type="EMBL" id="PKQ66725.1"/>
    </source>
</evidence>
<dbReference type="NCBIfam" id="TIGR00682">
    <property type="entry name" value="lpxK"/>
    <property type="match status" value="1"/>
</dbReference>
<evidence type="ECO:0000256" key="2">
    <source>
        <dbReference type="ARBA" id="ARBA00004870"/>
    </source>
</evidence>
<dbReference type="OrthoDB" id="9766423at2"/>
<evidence type="ECO:0000256" key="7">
    <source>
        <dbReference type="ARBA" id="ARBA00022679"/>
    </source>
</evidence>
<dbReference type="AlphaFoldDB" id="A0A2N3I8W9"/>
<accession>A0A2N3I8W9</accession>
<keyword evidence="9 13" id="KW-0418">Kinase</keyword>
<dbReference type="RefSeq" id="WP_101359565.1">
    <property type="nucleotide sequence ID" value="NZ_NKXO01000043.1"/>
</dbReference>
<gene>
    <name evidence="13" type="primary">lpxK</name>
    <name evidence="14" type="ORF">Rain11_2293</name>
</gene>
<keyword evidence="7 13" id="KW-0808">Transferase</keyword>
<organism evidence="14 15">
    <name type="scientific">Raineya orbicola</name>
    <dbReference type="NCBI Taxonomy" id="2016530"/>
    <lineage>
        <taxon>Bacteria</taxon>
        <taxon>Pseudomonadati</taxon>
        <taxon>Bacteroidota</taxon>
        <taxon>Cytophagia</taxon>
        <taxon>Cytophagales</taxon>
        <taxon>Raineyaceae</taxon>
        <taxon>Raineya</taxon>
    </lineage>
</organism>
<keyword evidence="11 13" id="KW-0443">Lipid metabolism</keyword>
<comment type="catalytic activity">
    <reaction evidence="13">
        <text>a lipid A disaccharide + ATP = a lipid IVA + ADP + H(+)</text>
        <dbReference type="Rhea" id="RHEA:67840"/>
        <dbReference type="ChEBI" id="CHEBI:15378"/>
        <dbReference type="ChEBI" id="CHEBI:30616"/>
        <dbReference type="ChEBI" id="CHEBI:176343"/>
        <dbReference type="ChEBI" id="CHEBI:176425"/>
        <dbReference type="ChEBI" id="CHEBI:456216"/>
        <dbReference type="EC" id="2.7.1.130"/>
    </reaction>
</comment>
<evidence type="ECO:0000256" key="4">
    <source>
        <dbReference type="ARBA" id="ARBA00016436"/>
    </source>
</evidence>
<evidence type="ECO:0000256" key="11">
    <source>
        <dbReference type="ARBA" id="ARBA00023098"/>
    </source>
</evidence>
<feature type="binding site" evidence="13">
    <location>
        <begin position="44"/>
        <end position="51"/>
    </location>
    <ligand>
        <name>ATP</name>
        <dbReference type="ChEBI" id="CHEBI:30616"/>
    </ligand>
</feature>
<comment type="function">
    <text evidence="1 13">Transfers the gamma-phosphate of ATP to the 4'-position of a tetraacyldisaccharide 1-phosphate intermediate (termed DS-1-P) to form tetraacyldisaccharide 1,4'-bis-phosphate (lipid IVA).</text>
</comment>
<name>A0A2N3I8W9_9BACT</name>
<dbReference type="GO" id="GO:0009245">
    <property type="term" value="P:lipid A biosynthetic process"/>
    <property type="evidence" value="ECO:0007669"/>
    <property type="project" value="UniProtKB-UniRule"/>
</dbReference>
<comment type="similarity">
    <text evidence="13">Belongs to the LpxK family.</text>
</comment>
<dbReference type="Proteomes" id="UP000233387">
    <property type="component" value="Unassembled WGS sequence"/>
</dbReference>
<keyword evidence="6 13" id="KW-0441">Lipid A biosynthesis</keyword>
<dbReference type="GO" id="GO:0005886">
    <property type="term" value="C:plasma membrane"/>
    <property type="evidence" value="ECO:0007669"/>
    <property type="project" value="TreeGrafter"/>
</dbReference>
<keyword evidence="10 13" id="KW-0067">ATP-binding</keyword>
<evidence type="ECO:0000256" key="8">
    <source>
        <dbReference type="ARBA" id="ARBA00022741"/>
    </source>
</evidence>
<dbReference type="EC" id="2.7.1.130" evidence="3 13"/>
<dbReference type="Pfam" id="PF02606">
    <property type="entry name" value="LpxK"/>
    <property type="match status" value="1"/>
</dbReference>
<keyword evidence="5 13" id="KW-0444">Lipid biosynthesis</keyword>
<dbReference type="EMBL" id="NKXO01000043">
    <property type="protein sequence ID" value="PKQ66725.1"/>
    <property type="molecule type" value="Genomic_DNA"/>
</dbReference>
<sequence>MRYLLLPFAILYGLITDLRNWLYDTGRLKSVRFDLPTIGVGNLRVGGTGKTPFIEYLIHLFASEYKIATLSRGYGRKTKGFRLATPQSSAQEIGDEPLQLYAKFGDKINVCVGEERILAIPELLALQPETQMILLDDVFQHRSIKPHLQILLTDYKNLFYQDYLLPMGRLRESRKQARRADLIIVTKCPQQISETEKENIKQNIQKYAPACRVLFTHFKYGKPRSIVTQNEGILQKVALVSGIAQPHYFERDMREHFNVQKHFIFPDHYFFSRQDVAILSEFLEQNPETFLLCTEKDAVKLQKMDFLEKYKSRIFCIGLEVSFLDKEDSYFFRNFLQERLKFFQEKDN</sequence>
<protein>
    <recommendedName>
        <fullName evidence="4 13">Tetraacyldisaccharide 4'-kinase</fullName>
        <ecNumber evidence="3 13">2.7.1.130</ecNumber>
    </recommendedName>
    <alternativeName>
        <fullName evidence="12 13">Lipid A 4'-kinase</fullName>
    </alternativeName>
</protein>
<comment type="pathway">
    <text evidence="2 13">Glycolipid biosynthesis; lipid IV(A) biosynthesis; lipid IV(A) from (3R)-3-hydroxytetradecanoyl-[acyl-carrier-protein] and UDP-N-acetyl-alpha-D-glucosamine: step 6/6.</text>
</comment>
<dbReference type="GO" id="GO:0009244">
    <property type="term" value="P:lipopolysaccharide core region biosynthetic process"/>
    <property type="evidence" value="ECO:0007669"/>
    <property type="project" value="TreeGrafter"/>
</dbReference>
<evidence type="ECO:0000256" key="6">
    <source>
        <dbReference type="ARBA" id="ARBA00022556"/>
    </source>
</evidence>
<dbReference type="InterPro" id="IPR003758">
    <property type="entry name" value="LpxK"/>
</dbReference>